<dbReference type="AlphaFoldDB" id="A0ABD2WU59"/>
<accession>A0ABD2WU59</accession>
<evidence type="ECO:0000313" key="1">
    <source>
        <dbReference type="EMBL" id="KAL3396523.1"/>
    </source>
</evidence>
<proteinExistence type="predicted"/>
<protein>
    <submittedName>
        <fullName evidence="1">Uncharacterized protein</fullName>
    </submittedName>
</protein>
<evidence type="ECO:0000313" key="2">
    <source>
        <dbReference type="Proteomes" id="UP001627154"/>
    </source>
</evidence>
<gene>
    <name evidence="1" type="ORF">TKK_009679</name>
</gene>
<sequence length="73" mass="8239">MQELREHINFKELLAEQTPPESPRPTFDSSYCIRIALQRDGITDEAVSIMQASIGDGLMVSRILIRTSIYGND</sequence>
<organism evidence="1 2">
    <name type="scientific">Trichogramma kaykai</name>
    <dbReference type="NCBI Taxonomy" id="54128"/>
    <lineage>
        <taxon>Eukaryota</taxon>
        <taxon>Metazoa</taxon>
        <taxon>Ecdysozoa</taxon>
        <taxon>Arthropoda</taxon>
        <taxon>Hexapoda</taxon>
        <taxon>Insecta</taxon>
        <taxon>Pterygota</taxon>
        <taxon>Neoptera</taxon>
        <taxon>Endopterygota</taxon>
        <taxon>Hymenoptera</taxon>
        <taxon>Apocrita</taxon>
        <taxon>Proctotrupomorpha</taxon>
        <taxon>Chalcidoidea</taxon>
        <taxon>Trichogrammatidae</taxon>
        <taxon>Trichogramma</taxon>
    </lineage>
</organism>
<comment type="caution">
    <text evidence="1">The sequence shown here is derived from an EMBL/GenBank/DDBJ whole genome shotgun (WGS) entry which is preliminary data.</text>
</comment>
<name>A0ABD2WU59_9HYME</name>
<keyword evidence="2" id="KW-1185">Reference proteome</keyword>
<dbReference type="EMBL" id="JBJJXI010000071">
    <property type="protein sequence ID" value="KAL3396523.1"/>
    <property type="molecule type" value="Genomic_DNA"/>
</dbReference>
<reference evidence="1 2" key="1">
    <citation type="journal article" date="2024" name="bioRxiv">
        <title>A reference genome for Trichogramma kaykai: A tiny desert-dwelling parasitoid wasp with competing sex-ratio distorters.</title>
        <authorList>
            <person name="Culotta J."/>
            <person name="Lindsey A.R."/>
        </authorList>
    </citation>
    <scope>NUCLEOTIDE SEQUENCE [LARGE SCALE GENOMIC DNA]</scope>
    <source>
        <strain evidence="1 2">KSX58</strain>
    </source>
</reference>
<dbReference type="Proteomes" id="UP001627154">
    <property type="component" value="Unassembled WGS sequence"/>
</dbReference>